<dbReference type="CDD" id="cd17942">
    <property type="entry name" value="DEADc_DDX18"/>
    <property type="match status" value="1"/>
</dbReference>
<dbReference type="SMART" id="SM00490">
    <property type="entry name" value="HELICc"/>
    <property type="match status" value="1"/>
</dbReference>
<keyword evidence="1 9" id="KW-0547">Nucleotide-binding</keyword>
<evidence type="ECO:0000259" key="12">
    <source>
        <dbReference type="PROSITE" id="PS51192"/>
    </source>
</evidence>
<dbReference type="PROSITE" id="PS51194">
    <property type="entry name" value="HELICASE_CTER"/>
    <property type="match status" value="1"/>
</dbReference>
<comment type="domain">
    <text evidence="10">The Q motif is unique to and characteristic of the DEAD box family of RNA helicases and controls ATP binding and hydrolysis.</text>
</comment>
<dbReference type="SMART" id="SM01178">
    <property type="entry name" value="DUF4217"/>
    <property type="match status" value="1"/>
</dbReference>
<evidence type="ECO:0000256" key="8">
    <source>
        <dbReference type="PROSITE-ProRule" id="PRU00552"/>
    </source>
</evidence>
<keyword evidence="3 9" id="KW-0347">Helicase</keyword>
<keyword evidence="16" id="KW-1185">Reference proteome</keyword>
<dbReference type="PROSITE" id="PS51192">
    <property type="entry name" value="HELICASE_ATP_BIND_1"/>
    <property type="match status" value="1"/>
</dbReference>
<protein>
    <recommendedName>
        <fullName evidence="10">ATP-dependent RNA helicase</fullName>
        <ecNumber evidence="10">3.6.4.13</ecNumber>
    </recommendedName>
</protein>
<evidence type="ECO:0000256" key="7">
    <source>
        <dbReference type="ARBA" id="ARBA00047984"/>
    </source>
</evidence>
<feature type="compositionally biased region" description="Basic and acidic residues" evidence="11">
    <location>
        <begin position="1"/>
        <end position="13"/>
    </location>
</feature>
<sequence>MGSTKRKPEDSTTPKKRRRKGKKNLTSNPEAEVPDVNVLKHSTAEELHDTAAGSTSRADPELAQTDKQAISDAENTRRNPKHMEVAELKEEDIATDGVLTKRRFEELNLSDKTLSSLRDMKFERMTEVQARSIPHGMSGRDILGAAKTGSGKTLAFLIPVVELLYRVKWTNRNGTAAVVISPTRELALQIYGVVVDVCKYHSQTHGIVMGGANRKIEADKLQKGVAILIATPGRLLDHLQNTPGFVYKNLQVLVIDEADRCLEIGFEEEMHQIIKYLPKKRQTMLFSATQTTKVEDLVRVSFRNRPVYVGVHDKREVSTVAGLEQGYVVISSENRFLLLYTFLRRNLKKKVIVFMSSCNAVKFYYELLNHVDIPVLDLHGRQKQNKRTTTFYKFCKAETAILVCTDVAARGLDIPAVDWIIQFDPPDEPKEYIHRVGRTARGVNGKGKALLFLLPSELGFLRHLKAAKVPLNEYEFPEKKLARVQPQLEKLISTNYALNRSAKDAYRSYLQAYASHSMKDIFNVHELDLNEVASSFCFENPPRVNLNIMGSGKGQGRRGGGGAVGKGYRGQHHKLREIIRQKSTGHGFSASNPYGKREGGDNRQFSR</sequence>
<feature type="compositionally biased region" description="Gly residues" evidence="11">
    <location>
        <begin position="551"/>
        <end position="568"/>
    </location>
</feature>
<feature type="short sequence motif" description="Q motif" evidence="8">
    <location>
        <begin position="102"/>
        <end position="130"/>
    </location>
</feature>
<dbReference type="CDD" id="cd18787">
    <property type="entry name" value="SF2_C_DEAD"/>
    <property type="match status" value="1"/>
</dbReference>
<dbReference type="EC" id="3.6.4.13" evidence="10"/>
<dbReference type="Proteomes" id="UP000247409">
    <property type="component" value="Unassembled WGS sequence"/>
</dbReference>
<evidence type="ECO:0000256" key="1">
    <source>
        <dbReference type="ARBA" id="ARBA00022741"/>
    </source>
</evidence>
<proteinExistence type="inferred from homology"/>
<feature type="domain" description="DEAD-box RNA helicase Q" evidence="14">
    <location>
        <begin position="102"/>
        <end position="130"/>
    </location>
</feature>
<evidence type="ECO:0000256" key="11">
    <source>
        <dbReference type="SAM" id="MobiDB-lite"/>
    </source>
</evidence>
<dbReference type="PROSITE" id="PS51195">
    <property type="entry name" value="Q_MOTIF"/>
    <property type="match status" value="1"/>
</dbReference>
<dbReference type="AlphaFoldDB" id="A0A2V3J6I5"/>
<evidence type="ECO:0000256" key="2">
    <source>
        <dbReference type="ARBA" id="ARBA00022801"/>
    </source>
</evidence>
<feature type="compositionally biased region" description="Polar residues" evidence="11">
    <location>
        <begin position="581"/>
        <end position="592"/>
    </location>
</feature>
<evidence type="ECO:0000259" key="13">
    <source>
        <dbReference type="PROSITE" id="PS51194"/>
    </source>
</evidence>
<dbReference type="InterPro" id="IPR011545">
    <property type="entry name" value="DEAD/DEAH_box_helicase_dom"/>
</dbReference>
<dbReference type="OrthoDB" id="10259640at2759"/>
<comment type="caution">
    <text evidence="15">The sequence shown here is derived from an EMBL/GenBank/DDBJ whole genome shotgun (WGS) entry which is preliminary data.</text>
</comment>
<dbReference type="FunFam" id="3.40.50.300:FF:000379">
    <property type="entry name" value="RNA helicase"/>
    <property type="match status" value="1"/>
</dbReference>
<evidence type="ECO:0000256" key="10">
    <source>
        <dbReference type="RuleBase" id="RU365068"/>
    </source>
</evidence>
<dbReference type="Pfam" id="PF13959">
    <property type="entry name" value="CTE_SPB4"/>
    <property type="match status" value="1"/>
</dbReference>
<dbReference type="InterPro" id="IPR027417">
    <property type="entry name" value="P-loop_NTPase"/>
</dbReference>
<dbReference type="PROSITE" id="PS00039">
    <property type="entry name" value="DEAD_ATP_HELICASE"/>
    <property type="match status" value="1"/>
</dbReference>
<evidence type="ECO:0000259" key="14">
    <source>
        <dbReference type="PROSITE" id="PS51195"/>
    </source>
</evidence>
<dbReference type="SUPFAM" id="SSF52540">
    <property type="entry name" value="P-loop containing nucleoside triphosphate hydrolases"/>
    <property type="match status" value="1"/>
</dbReference>
<dbReference type="Pfam" id="PF00270">
    <property type="entry name" value="DEAD"/>
    <property type="match status" value="1"/>
</dbReference>
<dbReference type="EMBL" id="NBIV01000001">
    <property type="protein sequence ID" value="PXF49984.1"/>
    <property type="molecule type" value="Genomic_DNA"/>
</dbReference>
<dbReference type="Pfam" id="PF00271">
    <property type="entry name" value="Helicase_C"/>
    <property type="match status" value="1"/>
</dbReference>
<dbReference type="PANTHER" id="PTHR24031">
    <property type="entry name" value="RNA HELICASE"/>
    <property type="match status" value="1"/>
</dbReference>
<keyword evidence="4 9" id="KW-0067">ATP-binding</keyword>
<dbReference type="Gene3D" id="3.40.50.300">
    <property type="entry name" value="P-loop containing nucleotide triphosphate hydrolases"/>
    <property type="match status" value="2"/>
</dbReference>
<name>A0A2V3J6I5_9FLOR</name>
<dbReference type="SMART" id="SM00487">
    <property type="entry name" value="DEXDc"/>
    <property type="match status" value="1"/>
</dbReference>
<feature type="region of interest" description="Disordered" evidence="11">
    <location>
        <begin position="1"/>
        <end position="80"/>
    </location>
</feature>
<feature type="compositionally biased region" description="Basic residues" evidence="11">
    <location>
        <begin position="14"/>
        <end position="23"/>
    </location>
</feature>
<reference evidence="15 16" key="1">
    <citation type="journal article" date="2018" name="Mol. Biol. Evol.">
        <title>Analysis of the draft genome of the red seaweed Gracilariopsis chorda provides insights into genome size evolution in Rhodophyta.</title>
        <authorList>
            <person name="Lee J."/>
            <person name="Yang E.C."/>
            <person name="Graf L."/>
            <person name="Yang J.H."/>
            <person name="Qiu H."/>
            <person name="Zel Zion U."/>
            <person name="Chan C.X."/>
            <person name="Stephens T.G."/>
            <person name="Weber A.P.M."/>
            <person name="Boo G.H."/>
            <person name="Boo S.M."/>
            <person name="Kim K.M."/>
            <person name="Shin Y."/>
            <person name="Jung M."/>
            <person name="Lee S.J."/>
            <person name="Yim H.S."/>
            <person name="Lee J.H."/>
            <person name="Bhattacharya D."/>
            <person name="Yoon H.S."/>
        </authorList>
    </citation>
    <scope>NUCLEOTIDE SEQUENCE [LARGE SCALE GENOMIC DNA]</scope>
    <source>
        <strain evidence="15 16">SKKU-2015</strain>
        <tissue evidence="15">Whole body</tissue>
    </source>
</reference>
<evidence type="ECO:0000313" key="16">
    <source>
        <dbReference type="Proteomes" id="UP000247409"/>
    </source>
</evidence>
<evidence type="ECO:0000256" key="4">
    <source>
        <dbReference type="ARBA" id="ARBA00022840"/>
    </source>
</evidence>
<dbReference type="GO" id="GO:0005524">
    <property type="term" value="F:ATP binding"/>
    <property type="evidence" value="ECO:0007669"/>
    <property type="project" value="UniProtKB-UniRule"/>
</dbReference>
<dbReference type="InterPro" id="IPR044773">
    <property type="entry name" value="DDX18/Has1_DEADc"/>
</dbReference>
<gene>
    <name evidence="15" type="ORF">BWQ96_00144</name>
</gene>
<feature type="domain" description="Helicase ATP-binding" evidence="12">
    <location>
        <begin position="133"/>
        <end position="308"/>
    </location>
</feature>
<feature type="domain" description="Helicase C-terminal" evidence="13">
    <location>
        <begin position="322"/>
        <end position="492"/>
    </location>
</feature>
<dbReference type="GO" id="GO:0016887">
    <property type="term" value="F:ATP hydrolysis activity"/>
    <property type="evidence" value="ECO:0007669"/>
    <property type="project" value="RHEA"/>
</dbReference>
<dbReference type="InterPro" id="IPR001650">
    <property type="entry name" value="Helicase_C-like"/>
</dbReference>
<dbReference type="InterPro" id="IPR025313">
    <property type="entry name" value="SPB4-like_CTE"/>
</dbReference>
<organism evidence="15 16">
    <name type="scientific">Gracilariopsis chorda</name>
    <dbReference type="NCBI Taxonomy" id="448386"/>
    <lineage>
        <taxon>Eukaryota</taxon>
        <taxon>Rhodophyta</taxon>
        <taxon>Florideophyceae</taxon>
        <taxon>Rhodymeniophycidae</taxon>
        <taxon>Gracilariales</taxon>
        <taxon>Gracilariaceae</taxon>
        <taxon>Gracilariopsis</taxon>
    </lineage>
</organism>
<evidence type="ECO:0000313" key="15">
    <source>
        <dbReference type="EMBL" id="PXF49984.1"/>
    </source>
</evidence>
<accession>A0A2V3J6I5</accession>
<keyword evidence="2 9" id="KW-0378">Hydrolase</keyword>
<keyword evidence="5 10" id="KW-0694">RNA-binding</keyword>
<comment type="function">
    <text evidence="10">RNA helicase.</text>
</comment>
<evidence type="ECO:0000256" key="3">
    <source>
        <dbReference type="ARBA" id="ARBA00022806"/>
    </source>
</evidence>
<evidence type="ECO:0000256" key="5">
    <source>
        <dbReference type="ARBA" id="ARBA00022884"/>
    </source>
</evidence>
<dbReference type="InterPro" id="IPR000629">
    <property type="entry name" value="RNA-helicase_DEAD-box_CS"/>
</dbReference>
<comment type="similarity">
    <text evidence="6">Belongs to the DEAD box helicase family. DDX18/HAS1 subfamily.</text>
</comment>
<dbReference type="InterPro" id="IPR014014">
    <property type="entry name" value="RNA_helicase_DEAD_Q_motif"/>
</dbReference>
<feature type="region of interest" description="Disordered" evidence="11">
    <location>
        <begin position="549"/>
        <end position="607"/>
    </location>
</feature>
<dbReference type="GO" id="GO:0003724">
    <property type="term" value="F:RNA helicase activity"/>
    <property type="evidence" value="ECO:0007669"/>
    <property type="project" value="UniProtKB-EC"/>
</dbReference>
<evidence type="ECO:0000256" key="9">
    <source>
        <dbReference type="RuleBase" id="RU000492"/>
    </source>
</evidence>
<comment type="catalytic activity">
    <reaction evidence="7 10">
        <text>ATP + H2O = ADP + phosphate + H(+)</text>
        <dbReference type="Rhea" id="RHEA:13065"/>
        <dbReference type="ChEBI" id="CHEBI:15377"/>
        <dbReference type="ChEBI" id="CHEBI:15378"/>
        <dbReference type="ChEBI" id="CHEBI:30616"/>
        <dbReference type="ChEBI" id="CHEBI:43474"/>
        <dbReference type="ChEBI" id="CHEBI:456216"/>
        <dbReference type="EC" id="3.6.4.13"/>
    </reaction>
</comment>
<evidence type="ECO:0000256" key="6">
    <source>
        <dbReference type="ARBA" id="ARBA00024357"/>
    </source>
</evidence>
<dbReference type="STRING" id="448386.A0A2V3J6I5"/>
<dbReference type="InterPro" id="IPR014001">
    <property type="entry name" value="Helicase_ATP-bd"/>
</dbReference>
<dbReference type="GO" id="GO:0003723">
    <property type="term" value="F:RNA binding"/>
    <property type="evidence" value="ECO:0007669"/>
    <property type="project" value="UniProtKB-UniRule"/>
</dbReference>